<name>A0A8J1M6I6_XENLA</name>
<reference evidence="3" key="1">
    <citation type="submission" date="2025-08" db="UniProtKB">
        <authorList>
            <consortium name="RefSeq"/>
        </authorList>
    </citation>
    <scope>IDENTIFICATION</scope>
    <source>
        <strain evidence="3">J_2021</strain>
        <tissue evidence="3">Erythrocytes</tissue>
    </source>
</reference>
<accession>A0A8J1M6I6</accession>
<dbReference type="Proteomes" id="UP000186698">
    <property type="component" value="Chromosome 2L"/>
</dbReference>
<evidence type="ECO:0000313" key="2">
    <source>
        <dbReference type="Proteomes" id="UP000186698"/>
    </source>
</evidence>
<dbReference type="AlphaFoldDB" id="A0A8J1M6I6"/>
<evidence type="ECO:0000256" key="1">
    <source>
        <dbReference type="SAM" id="MobiDB-lite"/>
    </source>
</evidence>
<protein>
    <submittedName>
        <fullName evidence="3">Uncharacterized protein LOC121399782</fullName>
    </submittedName>
</protein>
<feature type="compositionally biased region" description="Polar residues" evidence="1">
    <location>
        <begin position="270"/>
        <end position="289"/>
    </location>
</feature>
<dbReference type="GeneID" id="121399782"/>
<keyword evidence="2" id="KW-1185">Reference proteome</keyword>
<proteinExistence type="predicted"/>
<feature type="compositionally biased region" description="Low complexity" evidence="1">
    <location>
        <begin position="222"/>
        <end position="233"/>
    </location>
</feature>
<dbReference type="OrthoDB" id="9908609at2759"/>
<feature type="region of interest" description="Disordered" evidence="1">
    <location>
        <begin position="199"/>
        <end position="296"/>
    </location>
</feature>
<feature type="compositionally biased region" description="Basic and acidic residues" evidence="1">
    <location>
        <begin position="248"/>
        <end position="269"/>
    </location>
</feature>
<organism evidence="2 3">
    <name type="scientific">Xenopus laevis</name>
    <name type="common">African clawed frog</name>
    <dbReference type="NCBI Taxonomy" id="8355"/>
    <lineage>
        <taxon>Eukaryota</taxon>
        <taxon>Metazoa</taxon>
        <taxon>Chordata</taxon>
        <taxon>Craniata</taxon>
        <taxon>Vertebrata</taxon>
        <taxon>Euteleostomi</taxon>
        <taxon>Amphibia</taxon>
        <taxon>Batrachia</taxon>
        <taxon>Anura</taxon>
        <taxon>Pipoidea</taxon>
        <taxon>Pipidae</taxon>
        <taxon>Xenopodinae</taxon>
        <taxon>Xenopus</taxon>
        <taxon>Xenopus</taxon>
    </lineage>
</organism>
<dbReference type="KEGG" id="xla:121399782"/>
<dbReference type="RefSeq" id="XP_041437288.1">
    <property type="nucleotide sequence ID" value="XM_041581354.1"/>
</dbReference>
<gene>
    <name evidence="3" type="primary">LOC121399782</name>
</gene>
<sequence>MMSFEDLNTITKKSADTFSFSQQERAEILSSVGESLSDVLDVSVTPDKEVKRKIETLAKKEISLSLHCSTLAEYAKVARIPRGLRCTLLPFFNKEDKQFMDKWYAILNRCSLDLMIHTIQGLQSNIKSTQQELVTATTELKSRITSENFNKFNIELQASLADFRADLVQKKLHKYRRDTLDYESDRVYTWAAERKRTRTQERWRRGLRTPMTSASTRDQRPSSSTASSGNSRSGKAFLATSTPQSDQEDNRRGRINNEEVLQREEREGTRSTGKTQRAASMDTTAQTPVTRRKHKQ</sequence>
<evidence type="ECO:0000313" key="3">
    <source>
        <dbReference type="RefSeq" id="XP_041437288.1"/>
    </source>
</evidence>